<gene>
    <name evidence="1" type="ORF">QN277_023017</name>
</gene>
<organism evidence="1 2">
    <name type="scientific">Acacia crassicarpa</name>
    <name type="common">northern wattle</name>
    <dbReference type="NCBI Taxonomy" id="499986"/>
    <lineage>
        <taxon>Eukaryota</taxon>
        <taxon>Viridiplantae</taxon>
        <taxon>Streptophyta</taxon>
        <taxon>Embryophyta</taxon>
        <taxon>Tracheophyta</taxon>
        <taxon>Spermatophyta</taxon>
        <taxon>Magnoliopsida</taxon>
        <taxon>eudicotyledons</taxon>
        <taxon>Gunneridae</taxon>
        <taxon>Pentapetalae</taxon>
        <taxon>rosids</taxon>
        <taxon>fabids</taxon>
        <taxon>Fabales</taxon>
        <taxon>Fabaceae</taxon>
        <taxon>Caesalpinioideae</taxon>
        <taxon>mimosoid clade</taxon>
        <taxon>Acacieae</taxon>
        <taxon>Acacia</taxon>
    </lineage>
</organism>
<keyword evidence="2" id="KW-1185">Reference proteome</keyword>
<reference evidence="1" key="1">
    <citation type="submission" date="2023-10" db="EMBL/GenBank/DDBJ databases">
        <title>Chromosome-level genome of the transformable northern wattle, Acacia crassicarpa.</title>
        <authorList>
            <person name="Massaro I."/>
            <person name="Sinha N.R."/>
            <person name="Poethig S."/>
            <person name="Leichty A.R."/>
        </authorList>
    </citation>
    <scope>NUCLEOTIDE SEQUENCE</scope>
    <source>
        <strain evidence="1">Acra3RX</strain>
        <tissue evidence="1">Leaf</tissue>
    </source>
</reference>
<proteinExistence type="predicted"/>
<name>A0AAE1JG47_9FABA</name>
<evidence type="ECO:0000313" key="2">
    <source>
        <dbReference type="Proteomes" id="UP001293593"/>
    </source>
</evidence>
<comment type="caution">
    <text evidence="1">The sequence shown here is derived from an EMBL/GenBank/DDBJ whole genome shotgun (WGS) entry which is preliminary data.</text>
</comment>
<sequence length="145" mass="16512">MAALSPVTYFLLPQNSIVPKFPTFSALITNFSASPPCLVRTLPRRPNFNRPLSALNIWKSSKGNFNRKSSKQRKVLKNFEEDNSHSMGTPGSNLRRLLRSLSSPASRKVKAWEILLINLPNYQISYCLQDSNRLTTRYEVLRATN</sequence>
<evidence type="ECO:0000313" key="1">
    <source>
        <dbReference type="EMBL" id="KAK4269922.1"/>
    </source>
</evidence>
<protein>
    <submittedName>
        <fullName evidence="1">Uncharacterized protein</fullName>
    </submittedName>
</protein>
<dbReference type="AlphaFoldDB" id="A0AAE1JG47"/>
<dbReference type="Proteomes" id="UP001293593">
    <property type="component" value="Unassembled WGS sequence"/>
</dbReference>
<dbReference type="EMBL" id="JAWXYG010000006">
    <property type="protein sequence ID" value="KAK4269922.1"/>
    <property type="molecule type" value="Genomic_DNA"/>
</dbReference>
<accession>A0AAE1JG47</accession>